<dbReference type="InterPro" id="IPR058245">
    <property type="entry name" value="NreC/VraR/RcsB-like_REC"/>
</dbReference>
<reference evidence="8 9" key="1">
    <citation type="submission" date="2024-04" db="EMBL/GenBank/DDBJ databases">
        <title>Novel species of the genus Ideonella isolated from streams.</title>
        <authorList>
            <person name="Lu H."/>
        </authorList>
    </citation>
    <scope>NUCLEOTIDE SEQUENCE [LARGE SCALE GENOMIC DNA]</scope>
    <source>
        <strain evidence="8 9">DXS22W</strain>
    </source>
</reference>
<evidence type="ECO:0000256" key="4">
    <source>
        <dbReference type="ARBA" id="ARBA00023163"/>
    </source>
</evidence>
<dbReference type="RefSeq" id="WP_341409937.1">
    <property type="nucleotide sequence ID" value="NZ_JBBUTH010000004.1"/>
</dbReference>
<dbReference type="SUPFAM" id="SSF52172">
    <property type="entry name" value="CheY-like"/>
    <property type="match status" value="1"/>
</dbReference>
<dbReference type="PANTHER" id="PTHR43214:SF41">
    <property type="entry name" value="NITRATE_NITRITE RESPONSE REGULATOR PROTEIN NARP"/>
    <property type="match status" value="1"/>
</dbReference>
<dbReference type="Pfam" id="PF00196">
    <property type="entry name" value="GerE"/>
    <property type="match status" value="1"/>
</dbReference>
<keyword evidence="3" id="KW-0238">DNA-binding</keyword>
<dbReference type="InterPro" id="IPR039420">
    <property type="entry name" value="WalR-like"/>
</dbReference>
<accession>A0ABU9CI65</accession>
<dbReference type="EMBL" id="JBBUTH010000004">
    <property type="protein sequence ID" value="MEK8050252.1"/>
    <property type="molecule type" value="Genomic_DNA"/>
</dbReference>
<evidence type="ECO:0000259" key="6">
    <source>
        <dbReference type="PROSITE" id="PS50043"/>
    </source>
</evidence>
<dbReference type="PANTHER" id="PTHR43214">
    <property type="entry name" value="TWO-COMPONENT RESPONSE REGULATOR"/>
    <property type="match status" value="1"/>
</dbReference>
<keyword evidence="4" id="KW-0804">Transcription</keyword>
<dbReference type="InterPro" id="IPR011006">
    <property type="entry name" value="CheY-like_superfamily"/>
</dbReference>
<gene>
    <name evidence="8" type="ORF">AACH10_08375</name>
</gene>
<dbReference type="PROSITE" id="PS50110">
    <property type="entry name" value="RESPONSE_REGULATORY"/>
    <property type="match status" value="1"/>
</dbReference>
<dbReference type="InterPro" id="IPR000792">
    <property type="entry name" value="Tscrpt_reg_LuxR_C"/>
</dbReference>
<keyword evidence="9" id="KW-1185">Reference proteome</keyword>
<dbReference type="PRINTS" id="PR00038">
    <property type="entry name" value="HTHLUXR"/>
</dbReference>
<dbReference type="PROSITE" id="PS00622">
    <property type="entry name" value="HTH_LUXR_1"/>
    <property type="match status" value="1"/>
</dbReference>
<evidence type="ECO:0000313" key="8">
    <source>
        <dbReference type="EMBL" id="MEK8050252.1"/>
    </source>
</evidence>
<feature type="domain" description="Response regulatory" evidence="7">
    <location>
        <begin position="3"/>
        <end position="118"/>
    </location>
</feature>
<evidence type="ECO:0000259" key="7">
    <source>
        <dbReference type="PROSITE" id="PS50110"/>
    </source>
</evidence>
<dbReference type="SUPFAM" id="SSF46894">
    <property type="entry name" value="C-terminal effector domain of the bipartite response regulators"/>
    <property type="match status" value="1"/>
</dbReference>
<proteinExistence type="predicted"/>
<keyword evidence="1 5" id="KW-0597">Phosphoprotein</keyword>
<dbReference type="SMART" id="SM00421">
    <property type="entry name" value="HTH_LUXR"/>
    <property type="match status" value="1"/>
</dbReference>
<protein>
    <submittedName>
        <fullName evidence="8">Response regulator transcription factor</fullName>
    </submittedName>
</protein>
<comment type="caution">
    <text evidence="8">The sequence shown here is derived from an EMBL/GenBank/DDBJ whole genome shotgun (WGS) entry which is preliminary data.</text>
</comment>
<organism evidence="8 9">
    <name type="scientific">Pseudaquabacterium inlustre</name>
    <dbReference type="NCBI Taxonomy" id="2984192"/>
    <lineage>
        <taxon>Bacteria</taxon>
        <taxon>Pseudomonadati</taxon>
        <taxon>Pseudomonadota</taxon>
        <taxon>Betaproteobacteria</taxon>
        <taxon>Burkholderiales</taxon>
        <taxon>Sphaerotilaceae</taxon>
        <taxon>Pseudaquabacterium</taxon>
    </lineage>
</organism>
<dbReference type="PROSITE" id="PS50043">
    <property type="entry name" value="HTH_LUXR_2"/>
    <property type="match status" value="1"/>
</dbReference>
<name>A0ABU9CI65_9BURK</name>
<feature type="domain" description="HTH luxR-type" evidence="6">
    <location>
        <begin position="141"/>
        <end position="206"/>
    </location>
</feature>
<evidence type="ECO:0000313" key="9">
    <source>
        <dbReference type="Proteomes" id="UP001365405"/>
    </source>
</evidence>
<keyword evidence="2" id="KW-0805">Transcription regulation</keyword>
<dbReference type="CDD" id="cd06170">
    <property type="entry name" value="LuxR_C_like"/>
    <property type="match status" value="1"/>
</dbReference>
<evidence type="ECO:0000256" key="1">
    <source>
        <dbReference type="ARBA" id="ARBA00022553"/>
    </source>
</evidence>
<dbReference type="CDD" id="cd17535">
    <property type="entry name" value="REC_NarL-like"/>
    <property type="match status" value="1"/>
</dbReference>
<dbReference type="Proteomes" id="UP001365405">
    <property type="component" value="Unassembled WGS sequence"/>
</dbReference>
<dbReference type="SMART" id="SM00448">
    <property type="entry name" value="REC"/>
    <property type="match status" value="1"/>
</dbReference>
<evidence type="ECO:0000256" key="3">
    <source>
        <dbReference type="ARBA" id="ARBA00023125"/>
    </source>
</evidence>
<dbReference type="Gene3D" id="3.40.50.2300">
    <property type="match status" value="1"/>
</dbReference>
<evidence type="ECO:0000256" key="2">
    <source>
        <dbReference type="ARBA" id="ARBA00023015"/>
    </source>
</evidence>
<dbReference type="InterPro" id="IPR016032">
    <property type="entry name" value="Sig_transdc_resp-reg_C-effctor"/>
</dbReference>
<feature type="modified residue" description="4-aspartylphosphate" evidence="5">
    <location>
        <position position="53"/>
    </location>
</feature>
<dbReference type="InterPro" id="IPR001789">
    <property type="entry name" value="Sig_transdc_resp-reg_receiver"/>
</dbReference>
<sequence>MTRIYLVDDQAILRDGLQALLESAGHEVVGTASDPTQAVVEAQQRQAQVMLLDLGLGERSGFEVLHELRRRDATVRAVVLTMSEQPRHVAEAVRLGAAGYVLKDAGAPELLQAIDAVAAGRRFFGPQVADLALQALTAPSTDDAFATLSPRERQIITMVVNGLSSAAIGQQLHLSPKTVDTYRSRIMAKLGVHGVTGLVRLAVREGLVEK</sequence>
<evidence type="ECO:0000256" key="5">
    <source>
        <dbReference type="PROSITE-ProRule" id="PRU00169"/>
    </source>
</evidence>
<dbReference type="Pfam" id="PF00072">
    <property type="entry name" value="Response_reg"/>
    <property type="match status" value="1"/>
</dbReference>